<protein>
    <recommendedName>
        <fullName evidence="3">Peptidase family M23</fullName>
    </recommendedName>
</protein>
<reference evidence="2" key="1">
    <citation type="submission" date="2016-10" db="EMBL/GenBank/DDBJ databases">
        <authorList>
            <person name="Varghese N."/>
            <person name="Submissions S."/>
        </authorList>
    </citation>
    <scope>NUCLEOTIDE SEQUENCE [LARGE SCALE GENOMIC DNA]</scope>
    <source>
        <strain evidence="2">DSM 44232</strain>
    </source>
</reference>
<dbReference type="Proteomes" id="UP000198583">
    <property type="component" value="Unassembled WGS sequence"/>
</dbReference>
<sequence>MNNRGQSTGPHLHFEVQAGGSQKINAFVARHARRASVMLTGATSGFTTYQRFQKRVHPRHRRVAGGTRLAPRVVVDTLAPGAASENPRAVRPPQAVLSAQVKSSCTIRLIASWCGPGCWPSRRGPVSPHRVLKVNMRLPAEDDDTPRKPGAEHSYPAKTWPSLVISHSSSSDHVVTVVNPRHAESSSDSDQTRTPDAGNLAIRQAFGWKIGHVVLRVSRWRTRTQGAATRLPTTAPKC</sequence>
<dbReference type="AlphaFoldDB" id="A0A1I6D3N3"/>
<evidence type="ECO:0008006" key="3">
    <source>
        <dbReference type="Google" id="ProtNLM"/>
    </source>
</evidence>
<accession>A0A1I6D3N3</accession>
<keyword evidence="2" id="KW-1185">Reference proteome</keyword>
<dbReference type="InterPro" id="IPR011055">
    <property type="entry name" value="Dup_hybrid_motif"/>
</dbReference>
<organism evidence="1 2">
    <name type="scientific">Lentzea waywayandensis</name>
    <dbReference type="NCBI Taxonomy" id="84724"/>
    <lineage>
        <taxon>Bacteria</taxon>
        <taxon>Bacillati</taxon>
        <taxon>Actinomycetota</taxon>
        <taxon>Actinomycetes</taxon>
        <taxon>Pseudonocardiales</taxon>
        <taxon>Pseudonocardiaceae</taxon>
        <taxon>Lentzea</taxon>
    </lineage>
</organism>
<dbReference type="EMBL" id="FOYL01000001">
    <property type="protein sequence ID" value="SFR00055.1"/>
    <property type="molecule type" value="Genomic_DNA"/>
</dbReference>
<evidence type="ECO:0000313" key="2">
    <source>
        <dbReference type="Proteomes" id="UP000198583"/>
    </source>
</evidence>
<evidence type="ECO:0000313" key="1">
    <source>
        <dbReference type="EMBL" id="SFR00055.1"/>
    </source>
</evidence>
<proteinExistence type="predicted"/>
<name>A0A1I6D3N3_9PSEU</name>
<gene>
    <name evidence="1" type="ORF">SAMN04488564_1011004</name>
</gene>
<dbReference type="Gene3D" id="2.70.70.10">
    <property type="entry name" value="Glucose Permease (Domain IIA)"/>
    <property type="match status" value="1"/>
</dbReference>